<evidence type="ECO:0000313" key="2">
    <source>
        <dbReference type="EMBL" id="CAD8054249.1"/>
    </source>
</evidence>
<keyword evidence="1" id="KW-1133">Transmembrane helix</keyword>
<feature type="transmembrane region" description="Helical" evidence="1">
    <location>
        <begin position="102"/>
        <end position="125"/>
    </location>
</feature>
<feature type="transmembrane region" description="Helical" evidence="1">
    <location>
        <begin position="34"/>
        <end position="58"/>
    </location>
</feature>
<name>A0A8S1KG23_9CILI</name>
<evidence type="ECO:0008006" key="4">
    <source>
        <dbReference type="Google" id="ProtNLM"/>
    </source>
</evidence>
<dbReference type="EMBL" id="CAJJDN010000008">
    <property type="protein sequence ID" value="CAD8054249.1"/>
    <property type="molecule type" value="Genomic_DNA"/>
</dbReference>
<organism evidence="2 3">
    <name type="scientific">Paramecium sonneborni</name>
    <dbReference type="NCBI Taxonomy" id="65129"/>
    <lineage>
        <taxon>Eukaryota</taxon>
        <taxon>Sar</taxon>
        <taxon>Alveolata</taxon>
        <taxon>Ciliophora</taxon>
        <taxon>Intramacronucleata</taxon>
        <taxon>Oligohymenophorea</taxon>
        <taxon>Peniculida</taxon>
        <taxon>Parameciidae</taxon>
        <taxon>Paramecium</taxon>
    </lineage>
</organism>
<keyword evidence="3" id="KW-1185">Reference proteome</keyword>
<accession>A0A8S1KG23</accession>
<feature type="transmembrane region" description="Helical" evidence="1">
    <location>
        <begin position="70"/>
        <end position="95"/>
    </location>
</feature>
<comment type="caution">
    <text evidence="2">The sequence shown here is derived from an EMBL/GenBank/DDBJ whole genome shotgun (WGS) entry which is preliminary data.</text>
</comment>
<gene>
    <name evidence="2" type="ORF">PSON_ATCC_30995.1.T0080164</name>
</gene>
<keyword evidence="1" id="KW-0472">Membrane</keyword>
<reference evidence="2" key="1">
    <citation type="submission" date="2021-01" db="EMBL/GenBank/DDBJ databases">
        <authorList>
            <consortium name="Genoscope - CEA"/>
            <person name="William W."/>
        </authorList>
    </citation>
    <scope>NUCLEOTIDE SEQUENCE</scope>
</reference>
<dbReference type="AlphaFoldDB" id="A0A8S1KG23"/>
<dbReference type="OrthoDB" id="305383at2759"/>
<proteinExistence type="predicted"/>
<keyword evidence="1" id="KW-0812">Transmembrane</keyword>
<evidence type="ECO:0000256" key="1">
    <source>
        <dbReference type="SAM" id="Phobius"/>
    </source>
</evidence>
<evidence type="ECO:0000313" key="3">
    <source>
        <dbReference type="Proteomes" id="UP000692954"/>
    </source>
</evidence>
<feature type="transmembrane region" description="Helical" evidence="1">
    <location>
        <begin position="137"/>
        <end position="156"/>
    </location>
</feature>
<protein>
    <recommendedName>
        <fullName evidence="4">Transmembrane protein</fullName>
    </recommendedName>
</protein>
<sequence>MNIGKQDLEKNEFLENNKVNYKKEYKNVIKLGRCLFIVQFIMTGAILLYFVCFYSLLLSDNYWLENQDKFYYITIGLLLADLIAFIQHILALFAIMNQEQNLSLICGMSSLISAFIRIAMFYFMITQTEMNYYKQSTLATIFTCLQCGFAILIFELKNQWKPIPQRKWKKFFRLMRSKIPKIKQSEMKPLPKAPNSRQFSREKSQPMFNPITPTAKFRIHHNNQFLSKEKMQKTSNNFFNNTAESTKITKVQNQSLLRKPDADYKQLIFDKEDKEEELQFQALCQTLDKIL</sequence>
<dbReference type="Proteomes" id="UP000692954">
    <property type="component" value="Unassembled WGS sequence"/>
</dbReference>